<dbReference type="AlphaFoldDB" id="A0A381UB50"/>
<protein>
    <recommendedName>
        <fullName evidence="4">Glucose-1-phosphate thymidylyltransferase</fullName>
    </recommendedName>
</protein>
<evidence type="ECO:0000256" key="1">
    <source>
        <dbReference type="ARBA" id="ARBA00022679"/>
    </source>
</evidence>
<sequence>MSMHICIYEDSGCNNLLPMAYVRPVYDLFCGMVSLQEKLIRNFPQASLTLHTRSVLEKVVRDRYPDCLVNEFPAGLEEIVFINGRTLLNSETVLHKLGKNQSFTINNKVVAARLSGDQLSTIIKKVQNGITFDLDETTIEKQKIDGVLVEYIWDLIQANSDQIRSDFAFATQGRGSSVNDNGTVIHNQNVFIDKTAKIMPQVVVDGSNGPVFIDRDVVIQPHVYIQGPVYIGPSVLIKAGAQIYSGSSIAEGCKIGGEVNNSIILPWSNKAHGGYLGSSYVGSWVNIGAGTNNSDLKNNYSVVKVTVNGEVIDTGLQFMGLIMGDHSKCGINTTFNTGTNVGINCNLYGSAMHEKHIPSFTWGSASDGYTTYKLEKALSVNKIVMSRRKKSLKKNDEELLQNIFQLTIG</sequence>
<dbReference type="Gene3D" id="2.160.10.10">
    <property type="entry name" value="Hexapeptide repeat proteins"/>
    <property type="match status" value="1"/>
</dbReference>
<dbReference type="NCBIfam" id="TIGR03991">
    <property type="entry name" value="alt_bact_glmU"/>
    <property type="match status" value="1"/>
</dbReference>
<dbReference type="PANTHER" id="PTHR43584">
    <property type="entry name" value="NUCLEOTIDYL TRANSFERASE"/>
    <property type="match status" value="1"/>
</dbReference>
<dbReference type="GO" id="GO:0016746">
    <property type="term" value="F:acyltransferase activity"/>
    <property type="evidence" value="ECO:0007669"/>
    <property type="project" value="UniProtKB-KW"/>
</dbReference>
<evidence type="ECO:0000313" key="3">
    <source>
        <dbReference type="EMBL" id="SVA23823.1"/>
    </source>
</evidence>
<dbReference type="InterPro" id="IPR050065">
    <property type="entry name" value="GlmU-like"/>
</dbReference>
<evidence type="ECO:0000256" key="2">
    <source>
        <dbReference type="ARBA" id="ARBA00023315"/>
    </source>
</evidence>
<dbReference type="GO" id="GO:0016779">
    <property type="term" value="F:nucleotidyltransferase activity"/>
    <property type="evidence" value="ECO:0007669"/>
    <property type="project" value="UniProtKB-ARBA"/>
</dbReference>
<organism evidence="3">
    <name type="scientific">marine metagenome</name>
    <dbReference type="NCBI Taxonomy" id="408172"/>
    <lineage>
        <taxon>unclassified sequences</taxon>
        <taxon>metagenomes</taxon>
        <taxon>ecological metagenomes</taxon>
    </lineage>
</organism>
<accession>A0A381UB50</accession>
<dbReference type="EMBL" id="UINC01005832">
    <property type="protein sequence ID" value="SVA23823.1"/>
    <property type="molecule type" value="Genomic_DNA"/>
</dbReference>
<gene>
    <name evidence="3" type="ORF">METZ01_LOCUS76677</name>
</gene>
<reference evidence="3" key="1">
    <citation type="submission" date="2018-05" db="EMBL/GenBank/DDBJ databases">
        <authorList>
            <person name="Lanie J.A."/>
            <person name="Ng W.-L."/>
            <person name="Kazmierczak K.M."/>
            <person name="Andrzejewski T.M."/>
            <person name="Davidsen T.M."/>
            <person name="Wayne K.J."/>
            <person name="Tettelin H."/>
            <person name="Glass J.I."/>
            <person name="Rusch D."/>
            <person name="Podicherti R."/>
            <person name="Tsui H.-C.T."/>
            <person name="Winkler M.E."/>
        </authorList>
    </citation>
    <scope>NUCLEOTIDE SEQUENCE</scope>
</reference>
<keyword evidence="2" id="KW-0012">Acyltransferase</keyword>
<dbReference type="SUPFAM" id="SSF51161">
    <property type="entry name" value="Trimeric LpxA-like enzymes"/>
    <property type="match status" value="1"/>
</dbReference>
<evidence type="ECO:0008006" key="4">
    <source>
        <dbReference type="Google" id="ProtNLM"/>
    </source>
</evidence>
<proteinExistence type="predicted"/>
<dbReference type="InterPro" id="IPR011004">
    <property type="entry name" value="Trimer_LpxA-like_sf"/>
</dbReference>
<keyword evidence="1" id="KW-0808">Transferase</keyword>
<dbReference type="InterPro" id="IPR023917">
    <property type="entry name" value="Bifunctiontional_GlmU_bac-type"/>
</dbReference>
<name>A0A381UB50_9ZZZZ</name>
<dbReference type="Pfam" id="PF13562">
    <property type="entry name" value="NTP_transf_4"/>
    <property type="match status" value="1"/>
</dbReference>
<dbReference type="PANTHER" id="PTHR43584:SF9">
    <property type="entry name" value="TRANSFERASE HEXAPEPTIDE REPEAT CONTAINING PROTEIN"/>
    <property type="match status" value="1"/>
</dbReference>